<proteinExistence type="inferred from homology"/>
<dbReference type="GO" id="GO:0046354">
    <property type="term" value="P:mannan biosynthetic process"/>
    <property type="evidence" value="ECO:0007669"/>
    <property type="project" value="TreeGrafter"/>
</dbReference>
<protein>
    <submittedName>
        <fullName evidence="11">Uncharacterized protein</fullName>
    </submittedName>
</protein>
<evidence type="ECO:0000313" key="12">
    <source>
        <dbReference type="Proteomes" id="UP000008066"/>
    </source>
</evidence>
<evidence type="ECO:0000256" key="10">
    <source>
        <dbReference type="SAM" id="MobiDB-lite"/>
    </source>
</evidence>
<dbReference type="InterPro" id="IPR022751">
    <property type="entry name" value="Alpha_mannosyltransferase"/>
</dbReference>
<reference evidence="11 12" key="1">
    <citation type="journal article" date="2011" name="Cell">
        <title>Insight into structure and assembly of the nuclear pore complex by utilizing the genome of a eukaryotic thermophile.</title>
        <authorList>
            <person name="Amlacher S."/>
            <person name="Sarges P."/>
            <person name="Flemming D."/>
            <person name="van Noort V."/>
            <person name="Kunze R."/>
            <person name="Devos D.P."/>
            <person name="Arumugam M."/>
            <person name="Bork P."/>
            <person name="Hurt E."/>
        </authorList>
    </citation>
    <scope>NUCLEOTIDE SEQUENCE [LARGE SCALE GENOMIC DNA]</scope>
    <source>
        <strain evidence="12">DSM 1495 / CBS 144.50 / IMI 039719</strain>
    </source>
</reference>
<sequence>MLRLLLHHLGKARFRLLLLAFPLVLTLIYFSSRAEFYELYYERPRLRIPGRQPAHSPDWWVEFFTRLQATRVKARPVKFKGEAPLLNWAPDLKDEERPQLLRLSEKDEALFRESHENFVRQLPLFAKHLPYKENTTGIVTTAGAPNFGQAISLVLMTRQSGSQLPIEIVLDSSTAWIDWVCENTMPRFGATCLYLEDEWVGIGQLVPKLERYQWKFIAIIASTFQNIMFLDADCLPVRSPDPIFDDGAEPFTSTGFIAWPDFWAPSASPLFYKIAGGLDVPTVASRTTSESGVMVFDKARHADTILLAAYYNYNGPNHYYPMLTQHGPGEGDKESFFQAALVLEGLRKLGVYKQPTEWMKPGVGVKKGYWDVKMLPRSHGRSIGDQWRGMFMQQMDPIEDYRAVMAALEKRKQEDAQKAGDTEEKSNSEAKAASHNNNSAEEADTDAQSSEKRKRSWEIWAFTSSDPDSNSDDTATLNTPAYPPGPQHNPHSNDNNSNISNTDKNGTFADEESYLTDSTFLSSLPPDFSTLLHHDESKFMFFHHNGVKPDFTLVLDSRAGILAKNKEKKYVRMWGDPGWIVQRLGRDVEKLLWEASMEIYCQGGLTGRWRLLERVCRKMRKVWEEVYADKTEIQEEDT</sequence>
<comment type="pathway">
    <text evidence="2">Protein modification; protein glycosylation.</text>
</comment>
<dbReference type="SUPFAM" id="SSF53448">
    <property type="entry name" value="Nucleotide-diphospho-sugar transferases"/>
    <property type="match status" value="1"/>
</dbReference>
<organism evidence="12">
    <name type="scientific">Chaetomium thermophilum (strain DSM 1495 / CBS 144.50 / IMI 039719)</name>
    <name type="common">Thermochaetoides thermophila</name>
    <dbReference type="NCBI Taxonomy" id="759272"/>
    <lineage>
        <taxon>Eukaryota</taxon>
        <taxon>Fungi</taxon>
        <taxon>Dikarya</taxon>
        <taxon>Ascomycota</taxon>
        <taxon>Pezizomycotina</taxon>
        <taxon>Sordariomycetes</taxon>
        <taxon>Sordariomycetidae</taxon>
        <taxon>Sordariales</taxon>
        <taxon>Chaetomiaceae</taxon>
        <taxon>Thermochaetoides</taxon>
    </lineage>
</organism>
<name>G0SG75_CHATD</name>
<dbReference type="OMA" id="SKNMVTW"/>
<dbReference type="GO" id="GO:0000139">
    <property type="term" value="C:Golgi membrane"/>
    <property type="evidence" value="ECO:0007669"/>
    <property type="project" value="UniProtKB-SubCell"/>
</dbReference>
<keyword evidence="12" id="KW-1185">Reference proteome</keyword>
<dbReference type="GO" id="GO:0000026">
    <property type="term" value="F:alpha-1,2-mannosyltransferase activity"/>
    <property type="evidence" value="ECO:0007669"/>
    <property type="project" value="TreeGrafter"/>
</dbReference>
<dbReference type="AlphaFoldDB" id="G0SG75"/>
<evidence type="ECO:0000256" key="5">
    <source>
        <dbReference type="ARBA" id="ARBA00022692"/>
    </source>
</evidence>
<dbReference type="eggNOG" id="ENOG502QQ16">
    <property type="taxonomic scope" value="Eukaryota"/>
</dbReference>
<gene>
    <name evidence="11" type="ORF">CTHT_0065310</name>
</gene>
<keyword evidence="6" id="KW-0735">Signal-anchor</keyword>
<dbReference type="HOGENOM" id="CLU_013298_0_0_1"/>
<evidence type="ECO:0000256" key="6">
    <source>
        <dbReference type="ARBA" id="ARBA00022968"/>
    </source>
</evidence>
<evidence type="ECO:0000256" key="1">
    <source>
        <dbReference type="ARBA" id="ARBA00004323"/>
    </source>
</evidence>
<evidence type="ECO:0000256" key="8">
    <source>
        <dbReference type="ARBA" id="ARBA00023034"/>
    </source>
</evidence>
<dbReference type="RefSeq" id="XP_006696832.1">
    <property type="nucleotide sequence ID" value="XM_006696769.1"/>
</dbReference>
<evidence type="ECO:0000256" key="2">
    <source>
        <dbReference type="ARBA" id="ARBA00004922"/>
    </source>
</evidence>
<feature type="compositionally biased region" description="Low complexity" evidence="10">
    <location>
        <begin position="489"/>
        <end position="505"/>
    </location>
</feature>
<dbReference type="STRING" id="759272.G0SG75"/>
<evidence type="ECO:0000313" key="11">
    <source>
        <dbReference type="EMBL" id="EGS17214.1"/>
    </source>
</evidence>
<feature type="region of interest" description="Disordered" evidence="10">
    <location>
        <begin position="412"/>
        <end position="508"/>
    </location>
</feature>
<evidence type="ECO:0000256" key="3">
    <source>
        <dbReference type="ARBA" id="ARBA00009105"/>
    </source>
</evidence>
<comment type="subcellular location">
    <subcellularLocation>
        <location evidence="1">Golgi apparatus membrane</location>
        <topology evidence="1">Single-pass type II membrane protein</topology>
    </subcellularLocation>
</comment>
<dbReference type="KEGG" id="cthr:CTHT_0065310"/>
<feature type="compositionally biased region" description="Low complexity" evidence="10">
    <location>
        <begin position="429"/>
        <end position="440"/>
    </location>
</feature>
<dbReference type="GeneID" id="18260569"/>
<dbReference type="OrthoDB" id="4484309at2759"/>
<keyword evidence="9" id="KW-0472">Membrane</keyword>
<dbReference type="EMBL" id="GL988047">
    <property type="protein sequence ID" value="EGS17214.1"/>
    <property type="molecule type" value="Genomic_DNA"/>
</dbReference>
<keyword evidence="7" id="KW-1133">Transmembrane helix</keyword>
<feature type="compositionally biased region" description="Basic and acidic residues" evidence="10">
    <location>
        <begin position="412"/>
        <end position="428"/>
    </location>
</feature>
<dbReference type="PANTHER" id="PTHR31646">
    <property type="entry name" value="ALPHA-1,2-MANNOSYLTRANSFERASE MNN2"/>
    <property type="match status" value="1"/>
</dbReference>
<keyword evidence="8" id="KW-0333">Golgi apparatus</keyword>
<evidence type="ECO:0000256" key="9">
    <source>
        <dbReference type="ARBA" id="ARBA00023136"/>
    </source>
</evidence>
<keyword evidence="4" id="KW-0808">Transferase</keyword>
<dbReference type="PANTHER" id="PTHR31646:SF1">
    <property type="entry name" value="ALPHA-1,2-MANNOSYLTRANSFERASE MNN2"/>
    <property type="match status" value="1"/>
</dbReference>
<dbReference type="Proteomes" id="UP000008066">
    <property type="component" value="Unassembled WGS sequence"/>
</dbReference>
<evidence type="ECO:0000256" key="4">
    <source>
        <dbReference type="ARBA" id="ARBA00022679"/>
    </source>
</evidence>
<dbReference type="InterPro" id="IPR029044">
    <property type="entry name" value="Nucleotide-diphossugar_trans"/>
</dbReference>
<keyword evidence="5" id="KW-0812">Transmembrane</keyword>
<dbReference type="Pfam" id="PF11051">
    <property type="entry name" value="Mannosyl_trans3"/>
    <property type="match status" value="2"/>
</dbReference>
<accession>G0SG75</accession>
<evidence type="ECO:0000256" key="7">
    <source>
        <dbReference type="ARBA" id="ARBA00022989"/>
    </source>
</evidence>
<comment type="similarity">
    <text evidence="3">Belongs to the MNN1/MNT family.</text>
</comment>